<proteinExistence type="inferred from homology"/>
<dbReference type="InterPro" id="IPR030388">
    <property type="entry name" value="G_ERA_dom"/>
</dbReference>
<dbReference type="Pfam" id="PF01926">
    <property type="entry name" value="MMR_HSR1"/>
    <property type="match status" value="1"/>
</dbReference>
<dbReference type="InterPro" id="IPR005225">
    <property type="entry name" value="Small_GTP-bd"/>
</dbReference>
<evidence type="ECO:0000256" key="9">
    <source>
        <dbReference type="PROSITE-ProRule" id="PRU01050"/>
    </source>
</evidence>
<feature type="region of interest" description="Disordered" evidence="10">
    <location>
        <begin position="1"/>
        <end position="21"/>
    </location>
</feature>
<dbReference type="InterPro" id="IPR009019">
    <property type="entry name" value="KH_sf_prok-type"/>
</dbReference>
<dbReference type="GO" id="GO:0000028">
    <property type="term" value="P:ribosomal small subunit assembly"/>
    <property type="evidence" value="ECO:0007669"/>
    <property type="project" value="TreeGrafter"/>
</dbReference>
<dbReference type="CDD" id="cd22534">
    <property type="entry name" value="KH-II_Era"/>
    <property type="match status" value="1"/>
</dbReference>
<dbReference type="InterPro" id="IPR006073">
    <property type="entry name" value="GTP-bd"/>
</dbReference>
<reference evidence="12" key="2">
    <citation type="journal article" date="2021" name="PeerJ">
        <title>Extensive microbial diversity within the chicken gut microbiome revealed by metagenomics and culture.</title>
        <authorList>
            <person name="Gilroy R."/>
            <person name="Ravi A."/>
            <person name="Getino M."/>
            <person name="Pursley I."/>
            <person name="Horton D.L."/>
            <person name="Alikhan N.F."/>
            <person name="Baker D."/>
            <person name="Gharbi K."/>
            <person name="Hall N."/>
            <person name="Watson M."/>
            <person name="Adriaenssens E.M."/>
            <person name="Foster-Nyarko E."/>
            <person name="Jarju S."/>
            <person name="Secka A."/>
            <person name="Antonio M."/>
            <person name="Oren A."/>
            <person name="Chaudhuri R.R."/>
            <person name="La Ragione R."/>
            <person name="Hildebrand F."/>
            <person name="Pallen M.J."/>
        </authorList>
    </citation>
    <scope>NUCLEOTIDE SEQUENCE</scope>
    <source>
        <strain evidence="12">B3-4054</strain>
    </source>
</reference>
<dbReference type="SUPFAM" id="SSF52540">
    <property type="entry name" value="P-loop containing nucleoside triphosphate hydrolases"/>
    <property type="match status" value="1"/>
</dbReference>
<dbReference type="Gene3D" id="3.30.300.20">
    <property type="match status" value="1"/>
</dbReference>
<reference evidence="12" key="1">
    <citation type="submission" date="2020-10" db="EMBL/GenBank/DDBJ databases">
        <authorList>
            <person name="Gilroy R."/>
        </authorList>
    </citation>
    <scope>NUCLEOTIDE SEQUENCE</scope>
    <source>
        <strain evidence="12">B3-4054</strain>
    </source>
</reference>
<feature type="binding site" evidence="8">
    <location>
        <begin position="78"/>
        <end position="82"/>
    </location>
    <ligand>
        <name>GTP</name>
        <dbReference type="ChEBI" id="CHEBI:37565"/>
    </ligand>
</feature>
<accession>A0A9D9HGJ9</accession>
<evidence type="ECO:0000256" key="5">
    <source>
        <dbReference type="ARBA" id="ARBA00022741"/>
    </source>
</evidence>
<evidence type="ECO:0000256" key="7">
    <source>
        <dbReference type="ARBA" id="ARBA00023134"/>
    </source>
</evidence>
<dbReference type="GO" id="GO:0003924">
    <property type="term" value="F:GTPase activity"/>
    <property type="evidence" value="ECO:0007669"/>
    <property type="project" value="UniProtKB-UniRule"/>
</dbReference>
<dbReference type="GO" id="GO:0043024">
    <property type="term" value="F:ribosomal small subunit binding"/>
    <property type="evidence" value="ECO:0007669"/>
    <property type="project" value="TreeGrafter"/>
</dbReference>
<dbReference type="PANTHER" id="PTHR42698:SF1">
    <property type="entry name" value="GTPASE ERA, MITOCHONDRIAL"/>
    <property type="match status" value="1"/>
</dbReference>
<gene>
    <name evidence="8 12" type="primary">era</name>
    <name evidence="12" type="ORF">IAA96_03180</name>
</gene>
<evidence type="ECO:0000256" key="4">
    <source>
        <dbReference type="ARBA" id="ARBA00022519"/>
    </source>
</evidence>
<feature type="region of interest" description="G5" evidence="9">
    <location>
        <begin position="171"/>
        <end position="173"/>
    </location>
</feature>
<feature type="region of interest" description="G4" evidence="9">
    <location>
        <begin position="140"/>
        <end position="143"/>
    </location>
</feature>
<dbReference type="Pfam" id="PF07650">
    <property type="entry name" value="KH_2"/>
    <property type="match status" value="1"/>
</dbReference>
<comment type="subcellular location">
    <subcellularLocation>
        <location evidence="8">Cytoplasm</location>
    </subcellularLocation>
    <subcellularLocation>
        <location evidence="8">Cell membrane</location>
        <topology evidence="8">Peripheral membrane protein</topology>
    </subcellularLocation>
</comment>
<dbReference type="PROSITE" id="PS51713">
    <property type="entry name" value="G_ERA"/>
    <property type="match status" value="1"/>
</dbReference>
<evidence type="ECO:0000256" key="6">
    <source>
        <dbReference type="ARBA" id="ARBA00022884"/>
    </source>
</evidence>
<dbReference type="GO" id="GO:0005525">
    <property type="term" value="F:GTP binding"/>
    <property type="evidence" value="ECO:0007669"/>
    <property type="project" value="UniProtKB-UniRule"/>
</dbReference>
<dbReference type="Gene3D" id="3.40.50.300">
    <property type="entry name" value="P-loop containing nucleotide triphosphate hydrolases"/>
    <property type="match status" value="1"/>
</dbReference>
<dbReference type="CDD" id="cd04163">
    <property type="entry name" value="Era"/>
    <property type="match status" value="1"/>
</dbReference>
<comment type="function">
    <text evidence="8">An essential GTPase that binds both GDP and GTP, with rapid nucleotide exchange. Plays a role in 16S rRNA processing and 30S ribosomal subunit biogenesis and possibly also in cell cycle regulation and energy metabolism.</text>
</comment>
<keyword evidence="4" id="KW-0997">Cell inner membrane</keyword>
<keyword evidence="5 8" id="KW-0547">Nucleotide-binding</keyword>
<feature type="region of interest" description="G3" evidence="9">
    <location>
        <begin position="78"/>
        <end position="81"/>
    </location>
</feature>
<dbReference type="InterPro" id="IPR004044">
    <property type="entry name" value="KH_dom_type_2"/>
</dbReference>
<evidence type="ECO:0000313" key="12">
    <source>
        <dbReference type="EMBL" id="MBO8450089.1"/>
    </source>
</evidence>
<comment type="caution">
    <text evidence="12">The sequence shown here is derived from an EMBL/GenBank/DDBJ whole genome shotgun (WGS) entry which is preliminary data.</text>
</comment>
<evidence type="ECO:0000256" key="2">
    <source>
        <dbReference type="ARBA" id="ARBA00020484"/>
    </source>
</evidence>
<dbReference type="SUPFAM" id="SSF54814">
    <property type="entry name" value="Prokaryotic type KH domain (KH-domain type II)"/>
    <property type="match status" value="1"/>
</dbReference>
<feature type="domain" description="Era-type G" evidence="11">
    <location>
        <begin position="23"/>
        <end position="192"/>
    </location>
</feature>
<dbReference type="AlphaFoldDB" id="A0A9D9HGJ9"/>
<feature type="binding site" evidence="8">
    <location>
        <begin position="140"/>
        <end position="143"/>
    </location>
    <ligand>
        <name>GTP</name>
        <dbReference type="ChEBI" id="CHEBI:37565"/>
    </ligand>
</feature>
<dbReference type="EMBL" id="JADIMS010000053">
    <property type="protein sequence ID" value="MBO8450089.1"/>
    <property type="molecule type" value="Genomic_DNA"/>
</dbReference>
<dbReference type="NCBIfam" id="TIGR00436">
    <property type="entry name" value="era"/>
    <property type="match status" value="1"/>
</dbReference>
<feature type="region of interest" description="G1" evidence="9">
    <location>
        <begin position="31"/>
        <end position="38"/>
    </location>
</feature>
<keyword evidence="7 8" id="KW-0342">GTP-binding</keyword>
<comment type="subunit">
    <text evidence="8">Monomer.</text>
</comment>
<dbReference type="HAMAP" id="MF_00367">
    <property type="entry name" value="GTPase_Era"/>
    <property type="match status" value="1"/>
</dbReference>
<dbReference type="GO" id="GO:0005829">
    <property type="term" value="C:cytosol"/>
    <property type="evidence" value="ECO:0007669"/>
    <property type="project" value="TreeGrafter"/>
</dbReference>
<evidence type="ECO:0000256" key="3">
    <source>
        <dbReference type="ARBA" id="ARBA00022475"/>
    </source>
</evidence>
<organism evidence="12 13">
    <name type="scientific">Candidatus Avitreponema avistercoris</name>
    <dbReference type="NCBI Taxonomy" id="2840705"/>
    <lineage>
        <taxon>Bacteria</taxon>
        <taxon>Pseudomonadati</taxon>
        <taxon>Spirochaetota</taxon>
        <taxon>Spirochaetia</taxon>
        <taxon>Spirochaetales</taxon>
        <taxon>Candidatus Avitreponema</taxon>
    </lineage>
</organism>
<protein>
    <recommendedName>
        <fullName evidence="2 8">GTPase Era</fullName>
    </recommendedName>
</protein>
<evidence type="ECO:0000256" key="1">
    <source>
        <dbReference type="ARBA" id="ARBA00007921"/>
    </source>
</evidence>
<keyword evidence="8" id="KW-0690">Ribosome biogenesis</keyword>
<dbReference type="InterPro" id="IPR027417">
    <property type="entry name" value="P-loop_NTPase"/>
</dbReference>
<dbReference type="InterPro" id="IPR005662">
    <property type="entry name" value="GTPase_Era-like"/>
</dbReference>
<evidence type="ECO:0000259" key="11">
    <source>
        <dbReference type="PROSITE" id="PS51713"/>
    </source>
</evidence>
<sequence>MAPLDLSGVPGGPPSGLSPGNGRCGTVAVIGRPSSGKSTLVNRLCGGKVSIVSPAPQTTRNSIRGIANFPGCQLIFIDTPGYHNSARKMNLRLQTIAKERLAEADCVLYVLDTTRPPGPEEQAVAELVAPFSARTVVALNKTDCKTASPGMARLYLGGVLPDVPPGRIFALSAETGEGTDALCPALAALAPEGPPLYPPEFYTDQEVDFRIAEIIREKVMQNTRGEIPHAVYVEVADMEPRRHGKELFVRAFLVAERDSQKAMLIGKDASMIRRIKAESLADFRRIFPFYVILDLQVRVNKNWRQQDSRIGRFR</sequence>
<keyword evidence="8" id="KW-0472">Membrane</keyword>
<dbReference type="GO" id="GO:0005886">
    <property type="term" value="C:plasma membrane"/>
    <property type="evidence" value="ECO:0007669"/>
    <property type="project" value="UniProtKB-SubCell"/>
</dbReference>
<dbReference type="NCBIfam" id="TIGR00231">
    <property type="entry name" value="small_GTP"/>
    <property type="match status" value="1"/>
</dbReference>
<dbReference type="NCBIfam" id="NF000908">
    <property type="entry name" value="PRK00089.1"/>
    <property type="match status" value="1"/>
</dbReference>
<keyword evidence="3 8" id="KW-1003">Cell membrane</keyword>
<name>A0A9D9HGJ9_9SPIR</name>
<dbReference type="Proteomes" id="UP000823616">
    <property type="component" value="Unassembled WGS sequence"/>
</dbReference>
<dbReference type="PANTHER" id="PTHR42698">
    <property type="entry name" value="GTPASE ERA"/>
    <property type="match status" value="1"/>
</dbReference>
<feature type="binding site" evidence="8">
    <location>
        <begin position="31"/>
        <end position="38"/>
    </location>
    <ligand>
        <name>GTP</name>
        <dbReference type="ChEBI" id="CHEBI:37565"/>
    </ligand>
</feature>
<evidence type="ECO:0000256" key="8">
    <source>
        <dbReference type="HAMAP-Rule" id="MF_00367"/>
    </source>
</evidence>
<comment type="similarity">
    <text evidence="1 8 9">Belongs to the TRAFAC class TrmE-Era-EngA-EngB-Septin-like GTPase superfamily. Era GTPase family.</text>
</comment>
<keyword evidence="8" id="KW-0963">Cytoplasm</keyword>
<dbReference type="InterPro" id="IPR015946">
    <property type="entry name" value="KH_dom-like_a/b"/>
</dbReference>
<feature type="region of interest" description="G2" evidence="9">
    <location>
        <begin position="57"/>
        <end position="61"/>
    </location>
</feature>
<keyword evidence="8" id="KW-0699">rRNA-binding</keyword>
<evidence type="ECO:0000256" key="10">
    <source>
        <dbReference type="SAM" id="MobiDB-lite"/>
    </source>
</evidence>
<dbReference type="GO" id="GO:0070181">
    <property type="term" value="F:small ribosomal subunit rRNA binding"/>
    <property type="evidence" value="ECO:0007669"/>
    <property type="project" value="UniProtKB-UniRule"/>
</dbReference>
<evidence type="ECO:0000313" key="13">
    <source>
        <dbReference type="Proteomes" id="UP000823616"/>
    </source>
</evidence>
<keyword evidence="6 8" id="KW-0694">RNA-binding</keyword>